<dbReference type="InterPro" id="IPR000073">
    <property type="entry name" value="AB_hydrolase_1"/>
</dbReference>
<dbReference type="OMA" id="NXCHTIG"/>
<evidence type="ECO:0000313" key="3">
    <source>
        <dbReference type="EMBL" id="ESO02464.1"/>
    </source>
</evidence>
<dbReference type="GO" id="GO:0055088">
    <property type="term" value="P:lipid homeostasis"/>
    <property type="evidence" value="ECO:0000318"/>
    <property type="project" value="GO_Central"/>
</dbReference>
<keyword evidence="5" id="KW-1185">Reference proteome</keyword>
<gene>
    <name evidence="4" type="primary">20217566</name>
    <name evidence="3" type="ORF">HELRODRAFT_94589</name>
</gene>
<evidence type="ECO:0000256" key="1">
    <source>
        <dbReference type="ARBA" id="ARBA00038097"/>
    </source>
</evidence>
<sequence>MVLCFRILTFIFTFNNFYHIFIKNPWKWFTNILRKFFGFEDFKSLRRSEEKLLRCLSPPDHVKTAQDITLGRGRLKIWTISVKSKNSSEIPLVLLHSLGYGASFWSLNLGELSSSRPVYAIDMLGFGRSSRMAFSTCPTNIELEFAKFLEAWRAEMKLDRFILLGHGFGAYVAFLYVSRYPEHVAHVIFVEPWGFEVDSKQYKKFDVSSAAPKFPLSNSIKMTAFFIQFLNQYSLLRFAGPGWGIDIIKKFRSDLLEKFAGIADKDTVAQYLFYWNGICTPTGETAFFELSNHSGSARHPIFFRINSLCRTLPMTFIIGSRSNYIGHNLGHQIKALREGSYVDIQVVNGAGHYLFIEKHQLFNDLVNLICFRVD</sequence>
<protein>
    <recommendedName>
        <fullName evidence="2">AB hydrolase-1 domain-containing protein</fullName>
    </recommendedName>
</protein>
<dbReference type="GO" id="GO:0006654">
    <property type="term" value="P:phosphatidic acid biosynthetic process"/>
    <property type="evidence" value="ECO:0000318"/>
    <property type="project" value="GO_Central"/>
</dbReference>
<dbReference type="KEGG" id="hro:HELRODRAFT_94589"/>
<name>T1G919_HELRO</name>
<dbReference type="OrthoDB" id="7457040at2759"/>
<dbReference type="Gene3D" id="3.40.50.1820">
    <property type="entry name" value="alpha/beta hydrolase"/>
    <property type="match status" value="1"/>
</dbReference>
<dbReference type="CTD" id="20217566"/>
<dbReference type="GO" id="GO:0052689">
    <property type="term" value="F:carboxylic ester hydrolase activity"/>
    <property type="evidence" value="ECO:0000318"/>
    <property type="project" value="GO_Central"/>
</dbReference>
<dbReference type="SUPFAM" id="SSF53474">
    <property type="entry name" value="alpha/beta-Hydrolases"/>
    <property type="match status" value="1"/>
</dbReference>
<dbReference type="EnsemblMetazoa" id="HelroT94589">
    <property type="protein sequence ID" value="HelroP94589"/>
    <property type="gene ID" value="HelroG94589"/>
</dbReference>
<reference evidence="5" key="1">
    <citation type="submission" date="2012-12" db="EMBL/GenBank/DDBJ databases">
        <authorList>
            <person name="Hellsten U."/>
            <person name="Grimwood J."/>
            <person name="Chapman J.A."/>
            <person name="Shapiro H."/>
            <person name="Aerts A."/>
            <person name="Otillar R.P."/>
            <person name="Terry A.Y."/>
            <person name="Boore J.L."/>
            <person name="Simakov O."/>
            <person name="Marletaz F."/>
            <person name="Cho S.-J."/>
            <person name="Edsinger-Gonzales E."/>
            <person name="Havlak P."/>
            <person name="Kuo D.-H."/>
            <person name="Larsson T."/>
            <person name="Lv J."/>
            <person name="Arendt D."/>
            <person name="Savage R."/>
            <person name="Osoegawa K."/>
            <person name="de Jong P."/>
            <person name="Lindberg D.R."/>
            <person name="Seaver E.C."/>
            <person name="Weisblat D.A."/>
            <person name="Putnam N.H."/>
            <person name="Grigoriev I.V."/>
            <person name="Rokhsar D.S."/>
        </authorList>
    </citation>
    <scope>NUCLEOTIDE SEQUENCE</scope>
</reference>
<organism evidence="4 5">
    <name type="scientific">Helobdella robusta</name>
    <name type="common">Californian leech</name>
    <dbReference type="NCBI Taxonomy" id="6412"/>
    <lineage>
        <taxon>Eukaryota</taxon>
        <taxon>Metazoa</taxon>
        <taxon>Spiralia</taxon>
        <taxon>Lophotrochozoa</taxon>
        <taxon>Annelida</taxon>
        <taxon>Clitellata</taxon>
        <taxon>Hirudinea</taxon>
        <taxon>Rhynchobdellida</taxon>
        <taxon>Glossiphoniidae</taxon>
        <taxon>Helobdella</taxon>
    </lineage>
</organism>
<reference evidence="4" key="3">
    <citation type="submission" date="2015-06" db="UniProtKB">
        <authorList>
            <consortium name="EnsemblMetazoa"/>
        </authorList>
    </citation>
    <scope>IDENTIFICATION</scope>
</reference>
<dbReference type="Pfam" id="PF00561">
    <property type="entry name" value="Abhydrolase_1"/>
    <property type="match status" value="1"/>
</dbReference>
<dbReference type="InParanoid" id="T1G919"/>
<dbReference type="eggNOG" id="KOG4409">
    <property type="taxonomic scope" value="Eukaryota"/>
</dbReference>
<dbReference type="RefSeq" id="XP_009019872.1">
    <property type="nucleotide sequence ID" value="XM_009021624.1"/>
</dbReference>
<dbReference type="AlphaFoldDB" id="T1G919"/>
<dbReference type="EMBL" id="KB096742">
    <property type="protein sequence ID" value="ESO02464.1"/>
    <property type="molecule type" value="Genomic_DNA"/>
</dbReference>
<dbReference type="STRING" id="6412.T1G919"/>
<proteinExistence type="inferred from homology"/>
<comment type="similarity">
    <text evidence="1">Belongs to the peptidase S33 family. ABHD4/ABHD5 subfamily.</text>
</comment>
<accession>T1G919</accession>
<dbReference type="GO" id="GO:0005811">
    <property type="term" value="C:lipid droplet"/>
    <property type="evidence" value="ECO:0000318"/>
    <property type="project" value="GO_Central"/>
</dbReference>
<dbReference type="EMBL" id="AMQM01000890">
    <property type="status" value="NOT_ANNOTATED_CDS"/>
    <property type="molecule type" value="Genomic_DNA"/>
</dbReference>
<dbReference type="Proteomes" id="UP000015101">
    <property type="component" value="Unassembled WGS sequence"/>
</dbReference>
<feature type="domain" description="AB hydrolase-1" evidence="2">
    <location>
        <begin position="91"/>
        <end position="358"/>
    </location>
</feature>
<evidence type="ECO:0000259" key="2">
    <source>
        <dbReference type="Pfam" id="PF00561"/>
    </source>
</evidence>
<dbReference type="PANTHER" id="PTHR42886">
    <property type="entry name" value="RE40534P-RELATED"/>
    <property type="match status" value="1"/>
</dbReference>
<dbReference type="InterPro" id="IPR029058">
    <property type="entry name" value="AB_hydrolase_fold"/>
</dbReference>
<dbReference type="PANTHER" id="PTHR42886:SF29">
    <property type="entry name" value="PUMMELIG, ISOFORM A"/>
    <property type="match status" value="1"/>
</dbReference>
<evidence type="ECO:0000313" key="5">
    <source>
        <dbReference type="Proteomes" id="UP000015101"/>
    </source>
</evidence>
<dbReference type="GeneID" id="20217566"/>
<dbReference type="HOGENOM" id="CLU_017361_0_0_1"/>
<reference evidence="3 5" key="2">
    <citation type="journal article" date="2013" name="Nature">
        <title>Insights into bilaterian evolution from three spiralian genomes.</title>
        <authorList>
            <person name="Simakov O."/>
            <person name="Marletaz F."/>
            <person name="Cho S.J."/>
            <person name="Edsinger-Gonzales E."/>
            <person name="Havlak P."/>
            <person name="Hellsten U."/>
            <person name="Kuo D.H."/>
            <person name="Larsson T."/>
            <person name="Lv J."/>
            <person name="Arendt D."/>
            <person name="Savage R."/>
            <person name="Osoegawa K."/>
            <person name="de Jong P."/>
            <person name="Grimwood J."/>
            <person name="Chapman J.A."/>
            <person name="Shapiro H."/>
            <person name="Aerts A."/>
            <person name="Otillar R.P."/>
            <person name="Terry A.Y."/>
            <person name="Boore J.L."/>
            <person name="Grigoriev I.V."/>
            <person name="Lindberg D.R."/>
            <person name="Seaver E.C."/>
            <person name="Weisblat D.A."/>
            <person name="Putnam N.H."/>
            <person name="Rokhsar D.S."/>
        </authorList>
    </citation>
    <scope>NUCLEOTIDE SEQUENCE</scope>
</reference>
<dbReference type="GO" id="GO:0042171">
    <property type="term" value="F:lysophosphatidic acid acyltransferase activity"/>
    <property type="evidence" value="ECO:0000318"/>
    <property type="project" value="GO_Central"/>
</dbReference>
<evidence type="ECO:0000313" key="4">
    <source>
        <dbReference type="EnsemblMetazoa" id="HelroP94589"/>
    </source>
</evidence>